<protein>
    <submittedName>
        <fullName evidence="1">Uncharacterized protein</fullName>
    </submittedName>
</protein>
<reference evidence="2" key="1">
    <citation type="submission" date="2017-03" db="EMBL/GenBank/DDBJ databases">
        <authorList>
            <person name="Safronova V.I."/>
            <person name="Sazanova A.L."/>
            <person name="Chirak E.R."/>
        </authorList>
    </citation>
    <scope>NUCLEOTIDE SEQUENCE [LARGE SCALE GENOMIC DNA]</scope>
    <source>
        <strain evidence="2">Ach-343</strain>
    </source>
</reference>
<dbReference type="AlphaFoldDB" id="A0A2W7C7D5"/>
<gene>
    <name evidence="1" type="ORF">B5V02_09130</name>
</gene>
<accession>A0A2W7C7D5</accession>
<keyword evidence="2" id="KW-1185">Reference proteome</keyword>
<evidence type="ECO:0000313" key="1">
    <source>
        <dbReference type="EMBL" id="PZV38807.1"/>
    </source>
</evidence>
<dbReference type="Proteomes" id="UP000248616">
    <property type="component" value="Unassembled WGS sequence"/>
</dbReference>
<comment type="caution">
    <text evidence="1">The sequence shown here is derived from an EMBL/GenBank/DDBJ whole genome shotgun (WGS) entry which is preliminary data.</text>
</comment>
<evidence type="ECO:0000313" key="2">
    <source>
        <dbReference type="Proteomes" id="UP000248616"/>
    </source>
</evidence>
<sequence>MFVSFNFLVFDVSSRSDGVQSTPYASTAMTFSVVILMSAFGRLGDALRMAQQLLRLPRALRQCSLQQRGNRPLRAPLCLRVFLLMLLVWLQSCSRCS</sequence>
<proteinExistence type="predicted"/>
<name>A0A2W7C7D5_9HYPH</name>
<dbReference type="EMBL" id="MZXV01000017">
    <property type="protein sequence ID" value="PZV38807.1"/>
    <property type="molecule type" value="Genomic_DNA"/>
</dbReference>
<organism evidence="1 2">
    <name type="scientific">Mesorhizobium kowhaii</name>
    <dbReference type="NCBI Taxonomy" id="1300272"/>
    <lineage>
        <taxon>Bacteria</taxon>
        <taxon>Pseudomonadati</taxon>
        <taxon>Pseudomonadota</taxon>
        <taxon>Alphaproteobacteria</taxon>
        <taxon>Hyphomicrobiales</taxon>
        <taxon>Phyllobacteriaceae</taxon>
        <taxon>Mesorhizobium</taxon>
    </lineage>
</organism>